<evidence type="ECO:0000313" key="10">
    <source>
        <dbReference type="Proteomes" id="UP000292036"/>
    </source>
</evidence>
<reference evidence="9 10" key="1">
    <citation type="submission" date="2019-02" db="EMBL/GenBank/DDBJ databases">
        <title>The genomic architecture of introgression among sibling species of bacteria.</title>
        <authorList>
            <person name="Cavassim M.I.A."/>
            <person name="Moeskjaer S."/>
            <person name="Moslemi C."/>
            <person name="Fields B."/>
            <person name="Bachmann A."/>
            <person name="Vilhjalmsson B."/>
            <person name="Schierup M.H."/>
            <person name="Young J.P.W."/>
            <person name="Andersen S.U."/>
        </authorList>
    </citation>
    <scope>NUCLEOTIDE SEQUENCE [LARGE SCALE GENOMIC DNA]</scope>
    <source>
        <strain evidence="9 10">SM151B</strain>
        <plasmid evidence="9">pSM151B_Rh01</plasmid>
    </source>
</reference>
<dbReference type="InterPro" id="IPR020846">
    <property type="entry name" value="MFS_dom"/>
</dbReference>
<feature type="transmembrane region" description="Helical" evidence="7">
    <location>
        <begin position="198"/>
        <end position="217"/>
    </location>
</feature>
<feature type="domain" description="Major facilitator superfamily (MFS) profile" evidence="8">
    <location>
        <begin position="3"/>
        <end position="384"/>
    </location>
</feature>
<evidence type="ECO:0000256" key="7">
    <source>
        <dbReference type="SAM" id="Phobius"/>
    </source>
</evidence>
<evidence type="ECO:0000256" key="6">
    <source>
        <dbReference type="ARBA" id="ARBA00023136"/>
    </source>
</evidence>
<dbReference type="InterPro" id="IPR050171">
    <property type="entry name" value="MFS_Transporters"/>
</dbReference>
<comment type="caution">
    <text evidence="9">The sequence shown here is derived from an EMBL/GenBank/DDBJ whole genome shotgun (WGS) entry which is preliminary data.</text>
</comment>
<dbReference type="EMBL" id="SIPS01000002">
    <property type="protein sequence ID" value="TAW25536.1"/>
    <property type="molecule type" value="Genomic_DNA"/>
</dbReference>
<dbReference type="Proteomes" id="UP000292036">
    <property type="component" value="Unassembled WGS sequence"/>
</dbReference>
<dbReference type="SUPFAM" id="SSF103473">
    <property type="entry name" value="MFS general substrate transporter"/>
    <property type="match status" value="1"/>
</dbReference>
<feature type="transmembrane region" description="Helical" evidence="7">
    <location>
        <begin position="40"/>
        <end position="62"/>
    </location>
</feature>
<dbReference type="PANTHER" id="PTHR23517:SF3">
    <property type="entry name" value="INTEGRAL MEMBRANE TRANSPORT PROTEIN"/>
    <property type="match status" value="1"/>
</dbReference>
<feature type="transmembrane region" description="Helical" evidence="7">
    <location>
        <begin position="323"/>
        <end position="344"/>
    </location>
</feature>
<dbReference type="InterPro" id="IPR011701">
    <property type="entry name" value="MFS"/>
</dbReference>
<dbReference type="Pfam" id="PF07690">
    <property type="entry name" value="MFS_1"/>
    <property type="match status" value="1"/>
</dbReference>
<evidence type="ECO:0000259" key="8">
    <source>
        <dbReference type="PROSITE" id="PS50850"/>
    </source>
</evidence>
<organism evidence="9 10">
    <name type="scientific">Rhizobium leguminosarum</name>
    <dbReference type="NCBI Taxonomy" id="384"/>
    <lineage>
        <taxon>Bacteria</taxon>
        <taxon>Pseudomonadati</taxon>
        <taxon>Pseudomonadota</taxon>
        <taxon>Alphaproteobacteria</taxon>
        <taxon>Hyphomicrobiales</taxon>
        <taxon>Rhizobiaceae</taxon>
        <taxon>Rhizobium/Agrobacterium group</taxon>
        <taxon>Rhizobium</taxon>
    </lineage>
</organism>
<dbReference type="PANTHER" id="PTHR23517">
    <property type="entry name" value="RESISTANCE PROTEIN MDTM, PUTATIVE-RELATED-RELATED"/>
    <property type="match status" value="1"/>
</dbReference>
<evidence type="ECO:0000256" key="3">
    <source>
        <dbReference type="ARBA" id="ARBA00022475"/>
    </source>
</evidence>
<comment type="subcellular location">
    <subcellularLocation>
        <location evidence="1">Cell membrane</location>
        <topology evidence="1">Multi-pass membrane protein</topology>
    </subcellularLocation>
</comment>
<feature type="transmembrane region" description="Helical" evidence="7">
    <location>
        <begin position="356"/>
        <end position="379"/>
    </location>
</feature>
<dbReference type="InterPro" id="IPR036259">
    <property type="entry name" value="MFS_trans_sf"/>
</dbReference>
<evidence type="ECO:0000256" key="5">
    <source>
        <dbReference type="ARBA" id="ARBA00022989"/>
    </source>
</evidence>
<protein>
    <submittedName>
        <fullName evidence="9">MFS transporter</fullName>
    </submittedName>
</protein>
<keyword evidence="3" id="KW-1003">Cell membrane</keyword>
<proteinExistence type="predicted"/>
<dbReference type="PROSITE" id="PS50850">
    <property type="entry name" value="MFS"/>
    <property type="match status" value="1"/>
</dbReference>
<feature type="transmembrane region" description="Helical" evidence="7">
    <location>
        <begin position="69"/>
        <end position="86"/>
    </location>
</feature>
<dbReference type="AlphaFoldDB" id="A0ABD7PLR7"/>
<keyword evidence="2" id="KW-0813">Transport</keyword>
<evidence type="ECO:0000256" key="1">
    <source>
        <dbReference type="ARBA" id="ARBA00004651"/>
    </source>
</evidence>
<feature type="transmembrane region" description="Helical" evidence="7">
    <location>
        <begin position="289"/>
        <end position="311"/>
    </location>
</feature>
<dbReference type="Gene3D" id="1.20.1250.20">
    <property type="entry name" value="MFS general substrate transporter like domains"/>
    <property type="match status" value="1"/>
</dbReference>
<keyword evidence="5 7" id="KW-1133">Transmembrane helix</keyword>
<keyword evidence="9" id="KW-0614">Plasmid</keyword>
<gene>
    <name evidence="9" type="ORF">ELI19_26995</name>
</gene>
<keyword evidence="6 7" id="KW-0472">Membrane</keyword>
<sequence length="394" mass="40970">MYTSLPALCAAFLASMYFRSYFGVIGPLISDELALSPVEFGWLASAFFGSFALLQIPVGIGFDRWGVRWPMTLMMVVGAAGSAVLASSPGFWFAFGGQVAIGIGCAPIFMGVLYYLGRLHSPDKAGRLAATVSSVGSVGALLSASPLSWFTAEWGWRTACWTASVTMLGCAFSIAATLRQTPSSTNAVQANGAGSWRLPHLLYLVPICFTLALGGTFRNAWAGPYLTDVFGHRTDVGTVLSAVSVFGIATSFALPFALLRWHGRTIVTATYVVGLLSAVVLAFSPGSSIFEASAGLALLYAMGNIHPVAMTEAQTLLPSNMRGVGLGALNTLVFLGVSASSSIFGAVAELRLSVAATYGLIFGATATALAIALGIYVACRPNVVVVQEAAPASD</sequence>
<feature type="transmembrane region" description="Helical" evidence="7">
    <location>
        <begin position="128"/>
        <end position="150"/>
    </location>
</feature>
<evidence type="ECO:0000313" key="9">
    <source>
        <dbReference type="EMBL" id="TAW25536.1"/>
    </source>
</evidence>
<geneLocation type="plasmid" evidence="9">
    <name>pSM151B_Rh01</name>
</geneLocation>
<keyword evidence="4 7" id="KW-0812">Transmembrane</keyword>
<feature type="transmembrane region" description="Helical" evidence="7">
    <location>
        <begin position="156"/>
        <end position="178"/>
    </location>
</feature>
<evidence type="ECO:0000256" key="4">
    <source>
        <dbReference type="ARBA" id="ARBA00022692"/>
    </source>
</evidence>
<feature type="transmembrane region" description="Helical" evidence="7">
    <location>
        <begin position="237"/>
        <end position="259"/>
    </location>
</feature>
<feature type="transmembrane region" description="Helical" evidence="7">
    <location>
        <begin position="266"/>
        <end position="283"/>
    </location>
</feature>
<accession>A0ABD7PLR7</accession>
<name>A0ABD7PLR7_RHILE</name>
<feature type="transmembrane region" description="Helical" evidence="7">
    <location>
        <begin position="92"/>
        <end position="116"/>
    </location>
</feature>
<dbReference type="GO" id="GO:0005886">
    <property type="term" value="C:plasma membrane"/>
    <property type="evidence" value="ECO:0007669"/>
    <property type="project" value="UniProtKB-SubCell"/>
</dbReference>
<evidence type="ECO:0000256" key="2">
    <source>
        <dbReference type="ARBA" id="ARBA00022448"/>
    </source>
</evidence>